<dbReference type="AlphaFoldDB" id="A0A0U9HB21"/>
<reference evidence="4" key="1">
    <citation type="submission" date="2015-07" db="EMBL/GenBank/DDBJ databases">
        <title>Draft Genome Sequence of Oceanobacillus picturae Heshi-B3 that Was Isolated from Fermented Rice Bran with Aging Salted Mackerel, Which Was Named Heshiko as Traditional Fermented Seafood in Japan.</title>
        <authorList>
            <person name="Akuzawa S."/>
            <person name="Nakagawa J."/>
            <person name="Kanekatsu T."/>
            <person name="Kanesaki Y."/>
            <person name="Suzuki T."/>
        </authorList>
    </citation>
    <scope>NUCLEOTIDE SEQUENCE [LARGE SCALE GENOMIC DNA]</scope>
    <source>
        <strain evidence="4">Heshi-B3</strain>
    </source>
</reference>
<organism evidence="3 4">
    <name type="scientific">Oceanobacillus picturae</name>
    <dbReference type="NCBI Taxonomy" id="171693"/>
    <lineage>
        <taxon>Bacteria</taxon>
        <taxon>Bacillati</taxon>
        <taxon>Bacillota</taxon>
        <taxon>Bacilli</taxon>
        <taxon>Bacillales</taxon>
        <taxon>Bacillaceae</taxon>
        <taxon>Oceanobacillus</taxon>
    </lineage>
</organism>
<dbReference type="EMBL" id="BBXV01000080">
    <property type="protein sequence ID" value="GAQ19902.1"/>
    <property type="molecule type" value="Genomic_DNA"/>
</dbReference>
<feature type="chain" id="PRO_5039097491" evidence="2">
    <location>
        <begin position="23"/>
        <end position="221"/>
    </location>
</feature>
<evidence type="ECO:0000256" key="2">
    <source>
        <dbReference type="SAM" id="SignalP"/>
    </source>
</evidence>
<comment type="caution">
    <text evidence="3">The sequence shown here is derived from an EMBL/GenBank/DDBJ whole genome shotgun (WGS) entry which is preliminary data.</text>
</comment>
<evidence type="ECO:0000313" key="4">
    <source>
        <dbReference type="Proteomes" id="UP000052946"/>
    </source>
</evidence>
<accession>A0A0U9HB21</accession>
<dbReference type="OrthoDB" id="2721848at2"/>
<reference evidence="3 4" key="2">
    <citation type="journal article" date="2016" name="Genome Announc.">
        <title>Draft Genome Sequence of Oceanobacillus picturae Heshi-B3, Isolated from Fermented Rice Bran in a Traditional Japanese Seafood Dish.</title>
        <authorList>
            <person name="Akuzawa S."/>
            <person name="Nagaoka J."/>
            <person name="Kanekatsu M."/>
            <person name="Kanesaki Y."/>
            <person name="Suzuki T."/>
        </authorList>
    </citation>
    <scope>NUCLEOTIDE SEQUENCE [LARGE SCALE GENOMIC DNA]</scope>
    <source>
        <strain evidence="3 4">Heshi-B3</strain>
    </source>
</reference>
<dbReference type="RefSeq" id="WP_058951389.1">
    <property type="nucleotide sequence ID" value="NZ_BBXV01000080.1"/>
</dbReference>
<feature type="compositionally biased region" description="Acidic residues" evidence="1">
    <location>
        <begin position="22"/>
        <end position="32"/>
    </location>
</feature>
<dbReference type="Proteomes" id="UP000052946">
    <property type="component" value="Unassembled WGS sequence"/>
</dbReference>
<keyword evidence="2" id="KW-0732">Signal</keyword>
<name>A0A0U9HB21_9BACI</name>
<sequence>MKKIFSLTIVILLAIMLGACNSEEETSDETNEESNSTVNDENNEGDTTSGTEESEGDDEGSSDEEDSSNGKSFQPSSEDQLDLGVGDTGSFDTTLGTYDITLNSAEIIEEELDGEASQLDNLMLLDITIKNTSESSQMVEDLIEDLEITHNLEGTGSSNAAEYFSSVEELSGEIASGEEVNGQFITDISEEEEYYFRKKVGNIAAETSNQVVWTIPAEEAK</sequence>
<feature type="region of interest" description="Disordered" evidence="1">
    <location>
        <begin position="22"/>
        <end position="88"/>
    </location>
</feature>
<protein>
    <submittedName>
        <fullName evidence="3">ABC transporter substrate-binding protein</fullName>
    </submittedName>
</protein>
<evidence type="ECO:0000256" key="1">
    <source>
        <dbReference type="SAM" id="MobiDB-lite"/>
    </source>
</evidence>
<feature type="compositionally biased region" description="Acidic residues" evidence="1">
    <location>
        <begin position="52"/>
        <end position="67"/>
    </location>
</feature>
<dbReference type="PROSITE" id="PS51257">
    <property type="entry name" value="PROKAR_LIPOPROTEIN"/>
    <property type="match status" value="1"/>
</dbReference>
<evidence type="ECO:0000313" key="3">
    <source>
        <dbReference type="EMBL" id="GAQ19902.1"/>
    </source>
</evidence>
<proteinExistence type="predicted"/>
<feature type="compositionally biased region" description="Low complexity" evidence="1">
    <location>
        <begin position="33"/>
        <end position="51"/>
    </location>
</feature>
<gene>
    <name evidence="3" type="ORF">OPHB3_3887</name>
</gene>
<feature type="signal peptide" evidence="2">
    <location>
        <begin position="1"/>
        <end position="22"/>
    </location>
</feature>